<name>A0A371G885_MUCPR</name>
<dbReference type="EMBL" id="QJKJ01006434">
    <property type="protein sequence ID" value="RDX86731.1"/>
    <property type="molecule type" value="Genomic_DNA"/>
</dbReference>
<proteinExistence type="predicted"/>
<accession>A0A371G885</accession>
<comment type="caution">
    <text evidence="3">The sequence shown here is derived from an EMBL/GenBank/DDBJ whole genome shotgun (WGS) entry which is preliminary data.</text>
</comment>
<dbReference type="AlphaFoldDB" id="A0A371G885"/>
<evidence type="ECO:0000259" key="2">
    <source>
        <dbReference type="Pfam" id="PF03732"/>
    </source>
</evidence>
<dbReference type="InterPro" id="IPR005162">
    <property type="entry name" value="Retrotrans_gag_dom"/>
</dbReference>
<protein>
    <recommendedName>
        <fullName evidence="2">Retrotransposon gag domain-containing protein</fullName>
    </recommendedName>
</protein>
<organism evidence="3 4">
    <name type="scientific">Mucuna pruriens</name>
    <name type="common">Velvet bean</name>
    <name type="synonym">Dolichos pruriens</name>
    <dbReference type="NCBI Taxonomy" id="157652"/>
    <lineage>
        <taxon>Eukaryota</taxon>
        <taxon>Viridiplantae</taxon>
        <taxon>Streptophyta</taxon>
        <taxon>Embryophyta</taxon>
        <taxon>Tracheophyta</taxon>
        <taxon>Spermatophyta</taxon>
        <taxon>Magnoliopsida</taxon>
        <taxon>eudicotyledons</taxon>
        <taxon>Gunneridae</taxon>
        <taxon>Pentapetalae</taxon>
        <taxon>rosids</taxon>
        <taxon>fabids</taxon>
        <taxon>Fabales</taxon>
        <taxon>Fabaceae</taxon>
        <taxon>Papilionoideae</taxon>
        <taxon>50 kb inversion clade</taxon>
        <taxon>NPAAA clade</taxon>
        <taxon>indigoferoid/millettioid clade</taxon>
        <taxon>Phaseoleae</taxon>
        <taxon>Mucuna</taxon>
    </lineage>
</organism>
<keyword evidence="4" id="KW-1185">Reference proteome</keyword>
<dbReference type="Pfam" id="PF03732">
    <property type="entry name" value="Retrotrans_gag"/>
    <property type="match status" value="1"/>
</dbReference>
<evidence type="ECO:0000313" key="3">
    <source>
        <dbReference type="EMBL" id="RDX86731.1"/>
    </source>
</evidence>
<gene>
    <name evidence="3" type="ORF">CR513_31904</name>
</gene>
<evidence type="ECO:0000256" key="1">
    <source>
        <dbReference type="SAM" id="MobiDB-lite"/>
    </source>
</evidence>
<reference evidence="3" key="1">
    <citation type="submission" date="2018-05" db="EMBL/GenBank/DDBJ databases">
        <title>Draft genome of Mucuna pruriens seed.</title>
        <authorList>
            <person name="Nnadi N.E."/>
            <person name="Vos R."/>
            <person name="Hasami M.H."/>
            <person name="Devisetty U.K."/>
            <person name="Aguiy J.C."/>
        </authorList>
    </citation>
    <scope>NUCLEOTIDE SEQUENCE [LARGE SCALE GENOMIC DNA]</scope>
    <source>
        <strain evidence="3">JCA_2017</strain>
    </source>
</reference>
<feature type="domain" description="Retrotransposon gag" evidence="2">
    <location>
        <begin position="51"/>
        <end position="134"/>
    </location>
</feature>
<feature type="non-terminal residue" evidence="3">
    <location>
        <position position="1"/>
    </location>
</feature>
<sequence>MSKGGKGGPPRGSTDGRRKRGRVRSQLEGMRATVGHADLVPLPCYWGQPFEEEIDQWFSSLPPRTIHTFIDLATTFASQHTFTDLTATFVSQVVVNCVKKLDMIDLFDIKQTKGENVKKYLTQFNSTIVQVNDHNQKLFVKA</sequence>
<feature type="region of interest" description="Disordered" evidence="1">
    <location>
        <begin position="1"/>
        <end position="24"/>
    </location>
</feature>
<feature type="compositionally biased region" description="Gly residues" evidence="1">
    <location>
        <begin position="1"/>
        <end position="10"/>
    </location>
</feature>
<dbReference type="Proteomes" id="UP000257109">
    <property type="component" value="Unassembled WGS sequence"/>
</dbReference>
<evidence type="ECO:0000313" key="4">
    <source>
        <dbReference type="Proteomes" id="UP000257109"/>
    </source>
</evidence>